<dbReference type="OrthoDB" id="5946976at2759"/>
<protein>
    <submittedName>
        <fullName evidence="4">Penicillin-binding protein, putative</fullName>
    </submittedName>
</protein>
<feature type="domain" description="Beta-lactamase-related" evidence="2">
    <location>
        <begin position="17"/>
        <end position="353"/>
    </location>
</feature>
<dbReference type="AlphaFoldDB" id="B8MME1"/>
<keyword evidence="5" id="KW-1185">Reference proteome</keyword>
<sequence length="516" mass="58171">MVQRIIPVQSPLNADFENFVHETLQKWHVPGMSIAVVDGEHTWAEGYGISSFPSTPVTPSTLFFAGSTTKAFTAAIMAQLVEDNKTYPQVQWKTPVNQLIRDDFVLADEYATQHITIEDTLSHRTGLPRHDQSYGNNLSRETAVRELVRSLRYLPLTAEPRTKFQYCNLMFVAASHVIQTVTGKWLGDLLSRQIWKPLDMKATFFSLEDAQVAKEDLARGYSYPLFDEDDDNDETKYKEVGWMSLNEISGAGSVVTNVLDYAKWARSLMYKTGPLSSETYKAIWEPRTVMPADPDAPFTGPSAYTLGWWTGVYKGYQYYEHTGGMNAFGAELILFPELKYSVILLGNTAGTSNCAAKKLAFHLIDEKLGIPAEKRFDWDQYNKAIIDRAKERDQNSIKHLYPSLPSPRLPAILPLSAYTGTYTHPGYQTLTIYLDQAENILRADRTYTTWSESLSFEHVSGDYFIARSVHDGDLGAFVPTVYPAEFVVGVDGISQKVGVGFEEEMGKEGRIWFERV</sequence>
<gene>
    <name evidence="4" type="ORF">TSTA_099470</name>
</gene>
<dbReference type="EMBL" id="EQ962658">
    <property type="protein sequence ID" value="EED13695.1"/>
    <property type="molecule type" value="Genomic_DNA"/>
</dbReference>
<dbReference type="STRING" id="441959.B8MME1"/>
<dbReference type="SUPFAM" id="SSF56601">
    <property type="entry name" value="beta-lactamase/transpeptidase-like"/>
    <property type="match status" value="1"/>
</dbReference>
<organism evidence="4 5">
    <name type="scientific">Talaromyces stipitatus (strain ATCC 10500 / CBS 375.48 / QM 6759 / NRRL 1006)</name>
    <name type="common">Penicillium stipitatum</name>
    <dbReference type="NCBI Taxonomy" id="441959"/>
    <lineage>
        <taxon>Eukaryota</taxon>
        <taxon>Fungi</taxon>
        <taxon>Dikarya</taxon>
        <taxon>Ascomycota</taxon>
        <taxon>Pezizomycotina</taxon>
        <taxon>Eurotiomycetes</taxon>
        <taxon>Eurotiomycetidae</taxon>
        <taxon>Eurotiales</taxon>
        <taxon>Trichocomaceae</taxon>
        <taxon>Talaromyces</taxon>
        <taxon>Talaromyces sect. Talaromyces</taxon>
    </lineage>
</organism>
<dbReference type="PANTHER" id="PTHR46825:SF15">
    <property type="entry name" value="BETA-LACTAMASE-RELATED DOMAIN-CONTAINING PROTEIN"/>
    <property type="match status" value="1"/>
</dbReference>
<dbReference type="Proteomes" id="UP000001745">
    <property type="component" value="Unassembled WGS sequence"/>
</dbReference>
<dbReference type="OMA" id="YRDPWYG"/>
<dbReference type="InterPro" id="IPR050491">
    <property type="entry name" value="AmpC-like"/>
</dbReference>
<dbReference type="PhylomeDB" id="B8MME1"/>
<accession>B8MME1</accession>
<dbReference type="InterPro" id="IPR021860">
    <property type="entry name" value="Peptidase_S12_Pab87-rel_C"/>
</dbReference>
<dbReference type="HOGENOM" id="CLU_020027_14_1_1"/>
<evidence type="ECO:0000259" key="3">
    <source>
        <dbReference type="Pfam" id="PF11954"/>
    </source>
</evidence>
<reference evidence="5" key="1">
    <citation type="journal article" date="2015" name="Genome Announc.">
        <title>Genome sequence of the AIDS-associated pathogen Penicillium marneffei (ATCC18224) and its near taxonomic relative Talaromyces stipitatus (ATCC10500).</title>
        <authorList>
            <person name="Nierman W.C."/>
            <person name="Fedorova-Abrams N.D."/>
            <person name="Andrianopoulos A."/>
        </authorList>
    </citation>
    <scope>NUCLEOTIDE SEQUENCE [LARGE SCALE GENOMIC DNA]</scope>
    <source>
        <strain evidence="5">ATCC 10500 / CBS 375.48 / QM 6759 / NRRL 1006</strain>
    </source>
</reference>
<dbReference type="VEuPathDB" id="FungiDB:TSTA_099470"/>
<evidence type="ECO:0000256" key="1">
    <source>
        <dbReference type="ARBA" id="ARBA00038215"/>
    </source>
</evidence>
<feature type="domain" description="Peptidase S12 Pab87-related C-terminal" evidence="3">
    <location>
        <begin position="410"/>
        <end position="515"/>
    </location>
</feature>
<dbReference type="InterPro" id="IPR001466">
    <property type="entry name" value="Beta-lactam-related"/>
</dbReference>
<evidence type="ECO:0000259" key="2">
    <source>
        <dbReference type="Pfam" id="PF00144"/>
    </source>
</evidence>
<comment type="similarity">
    <text evidence="1">Belongs to the peptidase S12 family.</text>
</comment>
<dbReference type="Gene3D" id="3.40.710.10">
    <property type="entry name" value="DD-peptidase/beta-lactamase superfamily"/>
    <property type="match status" value="1"/>
</dbReference>
<evidence type="ECO:0000313" key="5">
    <source>
        <dbReference type="Proteomes" id="UP000001745"/>
    </source>
</evidence>
<dbReference type="Gene3D" id="2.40.128.600">
    <property type="match status" value="1"/>
</dbReference>
<proteinExistence type="inferred from homology"/>
<name>B8MME1_TALSN</name>
<dbReference type="eggNOG" id="ENOG502S4SE">
    <property type="taxonomic scope" value="Eukaryota"/>
</dbReference>
<dbReference type="Pfam" id="PF00144">
    <property type="entry name" value="Beta-lactamase"/>
    <property type="match status" value="1"/>
</dbReference>
<dbReference type="Pfam" id="PF11954">
    <property type="entry name" value="DUF3471"/>
    <property type="match status" value="1"/>
</dbReference>
<evidence type="ECO:0000313" key="4">
    <source>
        <dbReference type="EMBL" id="EED13695.1"/>
    </source>
</evidence>
<dbReference type="GeneID" id="8104025"/>
<dbReference type="InterPro" id="IPR012338">
    <property type="entry name" value="Beta-lactam/transpept-like"/>
</dbReference>
<dbReference type="RefSeq" id="XP_002485933.1">
    <property type="nucleotide sequence ID" value="XM_002485888.1"/>
</dbReference>
<dbReference type="InParanoid" id="B8MME1"/>
<dbReference type="PANTHER" id="PTHR46825">
    <property type="entry name" value="D-ALANYL-D-ALANINE-CARBOXYPEPTIDASE/ENDOPEPTIDASE AMPH"/>
    <property type="match status" value="1"/>
</dbReference>